<evidence type="ECO:0000256" key="6">
    <source>
        <dbReference type="RuleBase" id="RU004379"/>
    </source>
</evidence>
<dbReference type="CDD" id="cd10432">
    <property type="entry name" value="BI-1-like_bacterial"/>
    <property type="match status" value="1"/>
</dbReference>
<dbReference type="AlphaFoldDB" id="A0A2V1IV64"/>
<comment type="caution">
    <text evidence="7">The sequence shown here is derived from an EMBL/GenBank/DDBJ whole genome shotgun (WGS) entry which is preliminary data.</text>
</comment>
<evidence type="ECO:0000256" key="2">
    <source>
        <dbReference type="ARBA" id="ARBA00010350"/>
    </source>
</evidence>
<feature type="transmembrane region" description="Helical" evidence="6">
    <location>
        <begin position="176"/>
        <end position="192"/>
    </location>
</feature>
<feature type="transmembrane region" description="Helical" evidence="6">
    <location>
        <begin position="65"/>
        <end position="83"/>
    </location>
</feature>
<dbReference type="PANTHER" id="PTHR23291">
    <property type="entry name" value="BAX INHIBITOR-RELATED"/>
    <property type="match status" value="1"/>
</dbReference>
<reference evidence="8" key="1">
    <citation type="submission" date="2018-02" db="EMBL/GenBank/DDBJ databases">
        <authorList>
            <person name="Clavel T."/>
            <person name="Strowig T."/>
        </authorList>
    </citation>
    <scope>NUCLEOTIDE SEQUENCE [LARGE SCALE GENOMIC DNA]</scope>
    <source>
        <strain evidence="8">DSM 100764</strain>
    </source>
</reference>
<comment type="subcellular location">
    <subcellularLocation>
        <location evidence="1">Membrane</location>
        <topology evidence="1">Multi-pass membrane protein</topology>
    </subcellularLocation>
</comment>
<dbReference type="PANTHER" id="PTHR23291:SF50">
    <property type="entry name" value="PROTEIN LIFEGUARD 4"/>
    <property type="match status" value="1"/>
</dbReference>
<comment type="similarity">
    <text evidence="2 6">Belongs to the BI1 family.</text>
</comment>
<name>A0A2V1IV64_9BACT</name>
<feature type="transmembrane region" description="Helical" evidence="6">
    <location>
        <begin position="32"/>
        <end position="59"/>
    </location>
</feature>
<feature type="transmembrane region" description="Helical" evidence="6">
    <location>
        <begin position="120"/>
        <end position="139"/>
    </location>
</feature>
<evidence type="ECO:0000313" key="8">
    <source>
        <dbReference type="Proteomes" id="UP000244925"/>
    </source>
</evidence>
<organism evidence="7 8">
    <name type="scientific">Paramuribaculum intestinale</name>
    <dbReference type="NCBI Taxonomy" id="2094151"/>
    <lineage>
        <taxon>Bacteria</taxon>
        <taxon>Pseudomonadati</taxon>
        <taxon>Bacteroidota</taxon>
        <taxon>Bacteroidia</taxon>
        <taxon>Bacteroidales</taxon>
        <taxon>Muribaculaceae</taxon>
        <taxon>Paramuribaculum</taxon>
    </lineage>
</organism>
<dbReference type="InterPro" id="IPR006214">
    <property type="entry name" value="Bax_inhibitor_1-related"/>
</dbReference>
<feature type="transmembrane region" description="Helical" evidence="6">
    <location>
        <begin position="95"/>
        <end position="114"/>
    </location>
</feature>
<gene>
    <name evidence="7" type="ORF">C5O25_08220</name>
</gene>
<keyword evidence="5 6" id="KW-0472">Membrane</keyword>
<keyword evidence="8" id="KW-1185">Reference proteome</keyword>
<accession>A0A2V1IV64</accession>
<evidence type="ECO:0000313" key="7">
    <source>
        <dbReference type="EMBL" id="PWB07208.1"/>
    </source>
</evidence>
<dbReference type="RefSeq" id="WP_107036257.1">
    <property type="nucleotide sequence ID" value="NZ_PUBV01000015.1"/>
</dbReference>
<protein>
    <submittedName>
        <fullName evidence="7">BAX inhibitor (BI)-1/YccA family protein</fullName>
    </submittedName>
</protein>
<dbReference type="Proteomes" id="UP000244925">
    <property type="component" value="Unassembled WGS sequence"/>
</dbReference>
<evidence type="ECO:0000256" key="3">
    <source>
        <dbReference type="ARBA" id="ARBA00022692"/>
    </source>
</evidence>
<feature type="transmembrane region" description="Helical" evidence="6">
    <location>
        <begin position="212"/>
        <end position="232"/>
    </location>
</feature>
<evidence type="ECO:0000256" key="5">
    <source>
        <dbReference type="ARBA" id="ARBA00023136"/>
    </source>
</evidence>
<dbReference type="EMBL" id="PUBV01000015">
    <property type="protein sequence ID" value="PWB07208.1"/>
    <property type="molecule type" value="Genomic_DNA"/>
</dbReference>
<feature type="transmembrane region" description="Helical" evidence="6">
    <location>
        <begin position="151"/>
        <end position="170"/>
    </location>
</feature>
<keyword evidence="3 6" id="KW-0812">Transmembrane</keyword>
<sequence>MNNYPDYFNNNSGRQPAVDALDTRVSQVMKRVYLNMFLGLLVTALVSFFCAGSPAVLSFYAQHSWMIWGLFIAELVLVFAISGGINRMQSSTATALFFLFAVINGLALFPIFLVYTHVSIAKTFFITAGTFGAMSIYGFFTTKDLTRWGSFLIMALIGLIICAVINMFWANSTFDWIISGLGVLIFVGLTAWDTQKIKQWAATSPFEATGKLATLGALSLYLDFINLFLYLLRFFGNSRD</sequence>
<dbReference type="GO" id="GO:0005886">
    <property type="term" value="C:plasma membrane"/>
    <property type="evidence" value="ECO:0007669"/>
    <property type="project" value="TreeGrafter"/>
</dbReference>
<evidence type="ECO:0000256" key="4">
    <source>
        <dbReference type="ARBA" id="ARBA00022989"/>
    </source>
</evidence>
<evidence type="ECO:0000256" key="1">
    <source>
        <dbReference type="ARBA" id="ARBA00004141"/>
    </source>
</evidence>
<dbReference type="Pfam" id="PF01027">
    <property type="entry name" value="Bax1-I"/>
    <property type="match status" value="1"/>
</dbReference>
<keyword evidence="4 6" id="KW-1133">Transmembrane helix</keyword>
<proteinExistence type="inferred from homology"/>